<evidence type="ECO:0000313" key="2">
    <source>
        <dbReference type="Proteomes" id="UP000188268"/>
    </source>
</evidence>
<keyword evidence="2" id="KW-1185">Reference proteome</keyword>
<dbReference type="Gramene" id="OMO98178">
    <property type="protein sequence ID" value="OMO98178"/>
    <property type="gene ID" value="CCACVL1_04311"/>
</dbReference>
<reference evidence="1 2" key="1">
    <citation type="submission" date="2013-09" db="EMBL/GenBank/DDBJ databases">
        <title>Corchorus capsularis genome sequencing.</title>
        <authorList>
            <person name="Alam M."/>
            <person name="Haque M.S."/>
            <person name="Islam M.S."/>
            <person name="Emdad E.M."/>
            <person name="Islam M.M."/>
            <person name="Ahmed B."/>
            <person name="Halim A."/>
            <person name="Hossen Q.M.M."/>
            <person name="Hossain M.Z."/>
            <person name="Ahmed R."/>
            <person name="Khan M.M."/>
            <person name="Islam R."/>
            <person name="Rashid M.M."/>
            <person name="Khan S.A."/>
            <person name="Rahman M.S."/>
            <person name="Alam M."/>
        </authorList>
    </citation>
    <scope>NUCLEOTIDE SEQUENCE [LARGE SCALE GENOMIC DNA]</scope>
    <source>
        <strain evidence="2">cv. CVL-1</strain>
        <tissue evidence="1">Whole seedling</tissue>
    </source>
</reference>
<dbReference type="AlphaFoldDB" id="A0A1R3JTL8"/>
<protein>
    <submittedName>
        <fullName evidence="1">Uncharacterized protein</fullName>
    </submittedName>
</protein>
<organism evidence="1 2">
    <name type="scientific">Corchorus capsularis</name>
    <name type="common">Jute</name>
    <dbReference type="NCBI Taxonomy" id="210143"/>
    <lineage>
        <taxon>Eukaryota</taxon>
        <taxon>Viridiplantae</taxon>
        <taxon>Streptophyta</taxon>
        <taxon>Embryophyta</taxon>
        <taxon>Tracheophyta</taxon>
        <taxon>Spermatophyta</taxon>
        <taxon>Magnoliopsida</taxon>
        <taxon>eudicotyledons</taxon>
        <taxon>Gunneridae</taxon>
        <taxon>Pentapetalae</taxon>
        <taxon>rosids</taxon>
        <taxon>malvids</taxon>
        <taxon>Malvales</taxon>
        <taxon>Malvaceae</taxon>
        <taxon>Grewioideae</taxon>
        <taxon>Apeibeae</taxon>
        <taxon>Corchorus</taxon>
    </lineage>
</organism>
<name>A0A1R3JTL8_COCAP</name>
<evidence type="ECO:0000313" key="1">
    <source>
        <dbReference type="EMBL" id="OMO98178.1"/>
    </source>
</evidence>
<gene>
    <name evidence="1" type="ORF">CCACVL1_04311</name>
</gene>
<comment type="caution">
    <text evidence="1">The sequence shown here is derived from an EMBL/GenBank/DDBJ whole genome shotgun (WGS) entry which is preliminary data.</text>
</comment>
<dbReference type="Proteomes" id="UP000188268">
    <property type="component" value="Unassembled WGS sequence"/>
</dbReference>
<proteinExistence type="predicted"/>
<sequence>MTLPKPTTPLKQKRHERDIQQALKQLQEHST</sequence>
<dbReference type="EMBL" id="AWWV01007133">
    <property type="protein sequence ID" value="OMO98178.1"/>
    <property type="molecule type" value="Genomic_DNA"/>
</dbReference>
<accession>A0A1R3JTL8</accession>